<evidence type="ECO:0000256" key="10">
    <source>
        <dbReference type="HAMAP-Rule" id="MF_01465"/>
    </source>
</evidence>
<dbReference type="PIRSF" id="PIRSF004557">
    <property type="entry name" value="SecY"/>
    <property type="match status" value="1"/>
</dbReference>
<dbReference type="GO" id="GO:0065002">
    <property type="term" value="P:intracellular protein transmembrane transport"/>
    <property type="evidence" value="ECO:0007669"/>
    <property type="project" value="UniProtKB-UniRule"/>
</dbReference>
<dbReference type="Gene3D" id="1.10.3370.10">
    <property type="entry name" value="SecY subunit domain"/>
    <property type="match status" value="1"/>
</dbReference>
<proteinExistence type="inferred from homology"/>
<feature type="transmembrane region" description="Helical" evidence="10">
    <location>
        <begin position="18"/>
        <end position="38"/>
    </location>
</feature>
<evidence type="ECO:0000256" key="11">
    <source>
        <dbReference type="RuleBase" id="RU000537"/>
    </source>
</evidence>
<evidence type="ECO:0000256" key="1">
    <source>
        <dbReference type="ARBA" id="ARBA00004141"/>
    </source>
</evidence>
<comment type="subunit">
    <text evidence="10">Component of the Sec protein translocase complex. Heterotrimer consisting of SecY, SecE and SecG subunits. The heterotrimers can form oligomers, although 1 heterotrimer is thought to be able to translocate proteins. Interacts with the ribosome. Interacts with SecDF, and other proteins may be involved. Interacts with SecA.</text>
</comment>
<sequence>MLEAVVSAFKLPDLRRKLLFTVGILIIFRFVATIPVPGVDQEALKRLLETNQFLGVLNLFSGSTLTNFSIVALGVYPYITASIVMQLLTPVIPRLTELSKEGNLGRAKINQYTHWLTVPLAFLQAYGHAALMSSAGVLRDFGLFNSDTWLRSLALLLTLTAGTIFLVWLGELITENGIGNGVSIIILGGIVARLPSAIGRLVTGGTLSENLIGTVAFLAIGVLIIVGIVLITEGQRRIPVQHARRVRRGRVYGGGMTYIPLKVNSAGMIPLIFAISMLLLPGMIANFLATSQIGWLRDLANGLARVFDPNSLPYQVAYFVMVVAFTYFYTMILFQQQNIAETLQRQGAFIPGIRPGRATDEYLTKVLMRITLIGALFLGVVAVMPYIVAKITGVTVLFLSSTSLLIVVGVAIDTMRQLEAQLLMRNYEGFIR</sequence>
<keyword evidence="8 10" id="KW-0472">Membrane</keyword>
<dbReference type="AlphaFoldDB" id="A0A7C1JRD0"/>
<evidence type="ECO:0000256" key="12">
    <source>
        <dbReference type="RuleBase" id="RU003484"/>
    </source>
</evidence>
<dbReference type="InterPro" id="IPR030659">
    <property type="entry name" value="SecY_CS"/>
</dbReference>
<keyword evidence="7 10" id="KW-0811">Translocation</keyword>
<feature type="transmembrane region" description="Helical" evidence="10">
    <location>
        <begin position="316"/>
        <end position="334"/>
    </location>
</feature>
<feature type="transmembrane region" description="Helical" evidence="10">
    <location>
        <begin position="149"/>
        <end position="169"/>
    </location>
</feature>
<dbReference type="FunFam" id="1.10.3370.10:FF:000001">
    <property type="entry name" value="Preprotein translocase subunit SecY"/>
    <property type="match status" value="1"/>
</dbReference>
<keyword evidence="10" id="KW-1003">Cell membrane</keyword>
<evidence type="ECO:0000256" key="8">
    <source>
        <dbReference type="ARBA" id="ARBA00023136"/>
    </source>
</evidence>
<dbReference type="PROSITE" id="PS00755">
    <property type="entry name" value="SECY_1"/>
    <property type="match status" value="1"/>
</dbReference>
<dbReference type="PRINTS" id="PR00303">
    <property type="entry name" value="SECYTRNLCASE"/>
</dbReference>
<dbReference type="GO" id="GO:0043952">
    <property type="term" value="P:protein transport by the Sec complex"/>
    <property type="evidence" value="ECO:0007669"/>
    <property type="project" value="UniProtKB-UniRule"/>
</dbReference>
<feature type="transmembrane region" description="Helical" evidence="10">
    <location>
        <begin position="366"/>
        <end position="388"/>
    </location>
</feature>
<reference evidence="14" key="1">
    <citation type="journal article" date="2020" name="mSystems">
        <title>Genome- and Community-Level Interaction Insights into Carbon Utilization and Element Cycling Functions of Hydrothermarchaeota in Hydrothermal Sediment.</title>
        <authorList>
            <person name="Zhou Z."/>
            <person name="Liu Y."/>
            <person name="Xu W."/>
            <person name="Pan J."/>
            <person name="Luo Z.H."/>
            <person name="Li M."/>
        </authorList>
    </citation>
    <scope>NUCLEOTIDE SEQUENCE [LARGE SCALE GENOMIC DNA]</scope>
    <source>
        <strain evidence="14">SpSt-222</strain>
    </source>
</reference>
<feature type="transmembrane region" description="Helical" evidence="10">
    <location>
        <begin position="181"/>
        <end position="199"/>
    </location>
</feature>
<dbReference type="PANTHER" id="PTHR10906">
    <property type="entry name" value="SECY/SEC61-ALPHA FAMILY MEMBER"/>
    <property type="match status" value="1"/>
</dbReference>
<evidence type="ECO:0000313" key="14">
    <source>
        <dbReference type="EMBL" id="HEF64299.1"/>
    </source>
</evidence>
<comment type="function">
    <text evidence="10 11">The central subunit of the protein translocation channel SecYEG. Consists of two halves formed by TMs 1-5 and 6-10. These two domains form a lateral gate at the front which open onto the bilayer between TMs 2 and 7, and are clamped together by SecE at the back. The channel is closed by both a pore ring composed of hydrophobic SecY resides and a short helix (helix 2A) on the extracellular side of the membrane which forms a plug. The plug probably moves laterally to allow the channel to open. The ring and the pore may move independently.</text>
</comment>
<feature type="transmembrane region" description="Helical" evidence="10">
    <location>
        <begin position="394"/>
        <end position="415"/>
    </location>
</feature>
<dbReference type="HAMAP" id="MF_01465">
    <property type="entry name" value="SecY"/>
    <property type="match status" value="1"/>
</dbReference>
<evidence type="ECO:0000256" key="9">
    <source>
        <dbReference type="ARBA" id="ARBA00039733"/>
    </source>
</evidence>
<dbReference type="InterPro" id="IPR002208">
    <property type="entry name" value="SecY/SEC61-alpha"/>
</dbReference>
<comment type="similarity">
    <text evidence="2 10 13">Belongs to the SecY/SEC61-alpha family.</text>
</comment>
<dbReference type="GO" id="GO:0006605">
    <property type="term" value="P:protein targeting"/>
    <property type="evidence" value="ECO:0007669"/>
    <property type="project" value="UniProtKB-UniRule"/>
</dbReference>
<dbReference type="SUPFAM" id="SSF103491">
    <property type="entry name" value="Preprotein translocase SecY subunit"/>
    <property type="match status" value="1"/>
</dbReference>
<dbReference type="NCBIfam" id="TIGR00967">
    <property type="entry name" value="3a0501s007"/>
    <property type="match status" value="1"/>
</dbReference>
<dbReference type="PROSITE" id="PS00756">
    <property type="entry name" value="SECY_2"/>
    <property type="match status" value="1"/>
</dbReference>
<evidence type="ECO:0000256" key="7">
    <source>
        <dbReference type="ARBA" id="ARBA00023010"/>
    </source>
</evidence>
<accession>A0A7C1JRD0</accession>
<comment type="caution">
    <text evidence="14">The sequence shown here is derived from an EMBL/GenBank/DDBJ whole genome shotgun (WGS) entry which is preliminary data.</text>
</comment>
<organism evidence="14">
    <name type="scientific">Thermomicrobium roseum</name>
    <dbReference type="NCBI Taxonomy" id="500"/>
    <lineage>
        <taxon>Bacteria</taxon>
        <taxon>Pseudomonadati</taxon>
        <taxon>Thermomicrobiota</taxon>
        <taxon>Thermomicrobia</taxon>
        <taxon>Thermomicrobiales</taxon>
        <taxon>Thermomicrobiaceae</taxon>
        <taxon>Thermomicrobium</taxon>
    </lineage>
</organism>
<gene>
    <name evidence="10 14" type="primary">secY</name>
    <name evidence="14" type="ORF">ENP47_01615</name>
</gene>
<feature type="transmembrane region" description="Helical" evidence="10">
    <location>
        <begin position="112"/>
        <end position="129"/>
    </location>
</feature>
<evidence type="ECO:0000256" key="6">
    <source>
        <dbReference type="ARBA" id="ARBA00022989"/>
    </source>
</evidence>
<comment type="caution">
    <text evidence="10">Lacks conserved residue(s) required for the propagation of feature annotation.</text>
</comment>
<keyword evidence="5 10" id="KW-0653">Protein transport</keyword>
<keyword evidence="6 10" id="KW-1133">Transmembrane helix</keyword>
<dbReference type="Pfam" id="PF00344">
    <property type="entry name" value="SecY"/>
    <property type="match status" value="1"/>
</dbReference>
<keyword evidence="3 10" id="KW-0813">Transport</keyword>
<evidence type="ECO:0000256" key="13">
    <source>
        <dbReference type="RuleBase" id="RU004349"/>
    </source>
</evidence>
<dbReference type="EMBL" id="DSJL01000002">
    <property type="protein sequence ID" value="HEF64299.1"/>
    <property type="molecule type" value="Genomic_DNA"/>
</dbReference>
<evidence type="ECO:0000256" key="4">
    <source>
        <dbReference type="ARBA" id="ARBA00022692"/>
    </source>
</evidence>
<evidence type="ECO:0000256" key="2">
    <source>
        <dbReference type="ARBA" id="ARBA00005751"/>
    </source>
</evidence>
<dbReference type="GO" id="GO:0005886">
    <property type="term" value="C:plasma membrane"/>
    <property type="evidence" value="ECO:0007669"/>
    <property type="project" value="UniProtKB-SubCell"/>
</dbReference>
<keyword evidence="4 10" id="KW-0812">Transmembrane</keyword>
<protein>
    <recommendedName>
        <fullName evidence="9 10">Protein translocase subunit SecY</fullName>
    </recommendedName>
</protein>
<dbReference type="InterPro" id="IPR023201">
    <property type="entry name" value="SecY_dom_sf"/>
</dbReference>
<dbReference type="InterPro" id="IPR026593">
    <property type="entry name" value="SecY"/>
</dbReference>
<name>A0A7C1JRD0_THERO</name>
<comment type="subcellular location">
    <subcellularLocation>
        <location evidence="10">Cell membrane</location>
        <topology evidence="10">Multi-pass membrane protein</topology>
    </subcellularLocation>
    <subcellularLocation>
        <location evidence="1 12">Membrane</location>
        <topology evidence="1 12">Multi-pass membrane protein</topology>
    </subcellularLocation>
</comment>
<evidence type="ECO:0000256" key="5">
    <source>
        <dbReference type="ARBA" id="ARBA00022927"/>
    </source>
</evidence>
<evidence type="ECO:0000256" key="3">
    <source>
        <dbReference type="ARBA" id="ARBA00022448"/>
    </source>
</evidence>
<feature type="transmembrane region" description="Helical" evidence="10">
    <location>
        <begin position="211"/>
        <end position="231"/>
    </location>
</feature>